<evidence type="ECO:0000256" key="1">
    <source>
        <dbReference type="ARBA" id="ARBA00004370"/>
    </source>
</evidence>
<evidence type="ECO:0000256" key="2">
    <source>
        <dbReference type="ARBA" id="ARBA00022617"/>
    </source>
</evidence>
<reference evidence="9 10" key="1">
    <citation type="submission" date="2023-03" db="EMBL/GenBank/DDBJ databases">
        <title>Complete genome sequences of several Auritidibacter ignavus strains isolated from ear infections.</title>
        <authorList>
            <person name="Baehr T."/>
            <person name="Baumhoegger A.M."/>
        </authorList>
    </citation>
    <scope>NUCLEOTIDE SEQUENCE [LARGE SCALE GENOMIC DNA]</scope>
    <source>
        <strain evidence="9 10">BABAE-6</strain>
    </source>
</reference>
<dbReference type="GO" id="GO:0016020">
    <property type="term" value="C:membrane"/>
    <property type="evidence" value="ECO:0007669"/>
    <property type="project" value="UniProtKB-SubCell"/>
</dbReference>
<feature type="transmembrane region" description="Helical" evidence="8">
    <location>
        <begin position="82"/>
        <end position="106"/>
    </location>
</feature>
<evidence type="ECO:0000256" key="5">
    <source>
        <dbReference type="ARBA" id="ARBA00022989"/>
    </source>
</evidence>
<evidence type="ECO:0000256" key="8">
    <source>
        <dbReference type="SAM" id="Phobius"/>
    </source>
</evidence>
<evidence type="ECO:0000313" key="10">
    <source>
        <dbReference type="Proteomes" id="UP001224674"/>
    </source>
</evidence>
<dbReference type="AlphaFoldDB" id="A0AAJ6AR37"/>
<gene>
    <name evidence="9" type="ORF">QDX21_06230</name>
</gene>
<dbReference type="GO" id="GO:0046872">
    <property type="term" value="F:metal ion binding"/>
    <property type="evidence" value="ECO:0007669"/>
    <property type="project" value="UniProtKB-KW"/>
</dbReference>
<keyword evidence="5 8" id="KW-1133">Transmembrane helix</keyword>
<proteinExistence type="predicted"/>
<feature type="transmembrane region" description="Helical" evidence="8">
    <location>
        <begin position="39"/>
        <end position="62"/>
    </location>
</feature>
<protein>
    <submittedName>
        <fullName evidence="9">Succinate dehydrogenase hydrophobic membrane anchor subunit</fullName>
    </submittedName>
</protein>
<accession>A0AAJ6AR37</accession>
<evidence type="ECO:0000313" key="9">
    <source>
        <dbReference type="EMBL" id="WGH94374.1"/>
    </source>
</evidence>
<keyword evidence="7 8" id="KW-0472">Membrane</keyword>
<dbReference type="RefSeq" id="WP_110099645.1">
    <property type="nucleotide sequence ID" value="NZ_CP122561.1"/>
</dbReference>
<keyword evidence="6" id="KW-0408">Iron</keyword>
<dbReference type="SUPFAM" id="SSF81343">
    <property type="entry name" value="Fumarate reductase respiratory complex transmembrane subunits"/>
    <property type="match status" value="1"/>
</dbReference>
<feature type="transmembrane region" description="Helical" evidence="8">
    <location>
        <begin position="118"/>
        <end position="141"/>
    </location>
</feature>
<dbReference type="Pfam" id="PF01127">
    <property type="entry name" value="Sdh_cyt"/>
    <property type="match status" value="1"/>
</dbReference>
<keyword evidence="10" id="KW-1185">Reference proteome</keyword>
<evidence type="ECO:0000256" key="4">
    <source>
        <dbReference type="ARBA" id="ARBA00022723"/>
    </source>
</evidence>
<evidence type="ECO:0000256" key="6">
    <source>
        <dbReference type="ARBA" id="ARBA00023004"/>
    </source>
</evidence>
<dbReference type="EMBL" id="CP122566">
    <property type="protein sequence ID" value="WGH94374.1"/>
    <property type="molecule type" value="Genomic_DNA"/>
</dbReference>
<sequence length="167" mass="18660">MSVTTEETNIAAPRTGAIDPKFTRKSSSSNTSKEMLKWLFMRISGPILLVLIFVHLFSNLMIGDGVHGIDFGLVAGKWANPLWQIWDLVMLWLAMIHGTFGVATIIEDYTSSDRTRFWLKMALYLASVAIIVLGTLVIFTFEPCMVDDAGNLLDRSPSFCYSMPQFG</sequence>
<evidence type="ECO:0000256" key="3">
    <source>
        <dbReference type="ARBA" id="ARBA00022692"/>
    </source>
</evidence>
<evidence type="ECO:0000256" key="7">
    <source>
        <dbReference type="ARBA" id="ARBA00023136"/>
    </source>
</evidence>
<dbReference type="CDD" id="cd03500">
    <property type="entry name" value="SQR_TypeA_SdhD_like"/>
    <property type="match status" value="1"/>
</dbReference>
<comment type="subcellular location">
    <subcellularLocation>
        <location evidence="1">Membrane</location>
    </subcellularLocation>
</comment>
<dbReference type="InterPro" id="IPR034804">
    <property type="entry name" value="SQR/QFR_C/D"/>
</dbReference>
<dbReference type="Proteomes" id="UP001224674">
    <property type="component" value="Chromosome"/>
</dbReference>
<keyword evidence="2" id="KW-0349">Heme</keyword>
<dbReference type="Gene3D" id="1.20.1300.10">
    <property type="entry name" value="Fumarate reductase/succinate dehydrogenase, transmembrane subunit"/>
    <property type="match status" value="1"/>
</dbReference>
<name>A0AAJ6AR37_9MICC</name>
<keyword evidence="4" id="KW-0479">Metal-binding</keyword>
<dbReference type="InterPro" id="IPR000701">
    <property type="entry name" value="SuccDH_FuR_B_TM-su"/>
</dbReference>
<organism evidence="9 10">
    <name type="scientific">Auritidibacter ignavus</name>
    <dbReference type="NCBI Taxonomy" id="678932"/>
    <lineage>
        <taxon>Bacteria</taxon>
        <taxon>Bacillati</taxon>
        <taxon>Actinomycetota</taxon>
        <taxon>Actinomycetes</taxon>
        <taxon>Micrococcales</taxon>
        <taxon>Micrococcaceae</taxon>
        <taxon>Auritidibacter</taxon>
    </lineage>
</organism>
<dbReference type="GeneID" id="83695603"/>
<keyword evidence="3 8" id="KW-0812">Transmembrane</keyword>